<keyword evidence="5" id="KW-1185">Reference proteome</keyword>
<dbReference type="RefSeq" id="XP_067546384.1">
    <property type="nucleotide sequence ID" value="XM_067694022.1"/>
</dbReference>
<dbReference type="GO" id="GO:1990904">
    <property type="term" value="C:ribonucleoprotein complex"/>
    <property type="evidence" value="ECO:0007669"/>
    <property type="project" value="UniProtKB-KW"/>
</dbReference>
<dbReference type="GO" id="GO:0005840">
    <property type="term" value="C:ribosome"/>
    <property type="evidence" value="ECO:0007669"/>
    <property type="project" value="UniProtKB-KW"/>
</dbReference>
<comment type="similarity">
    <text evidence="1">Belongs to the universal ribosomal protein uS8 family.</text>
</comment>
<dbReference type="GO" id="GO:0006412">
    <property type="term" value="P:translation"/>
    <property type="evidence" value="ECO:0007669"/>
    <property type="project" value="InterPro"/>
</dbReference>
<evidence type="ECO:0000256" key="1">
    <source>
        <dbReference type="ARBA" id="ARBA00006471"/>
    </source>
</evidence>
<dbReference type="OrthoDB" id="409928at2759"/>
<accession>A0A8H7Z8J8</accession>
<keyword evidence="3" id="KW-0687">Ribonucleoprotein</keyword>
<dbReference type="InterPro" id="IPR035987">
    <property type="entry name" value="Ribosomal_uS8_sf"/>
</dbReference>
<organism evidence="4 5">
    <name type="scientific">Candida metapsilosis</name>
    <dbReference type="NCBI Taxonomy" id="273372"/>
    <lineage>
        <taxon>Eukaryota</taxon>
        <taxon>Fungi</taxon>
        <taxon>Dikarya</taxon>
        <taxon>Ascomycota</taxon>
        <taxon>Saccharomycotina</taxon>
        <taxon>Pichiomycetes</taxon>
        <taxon>Debaryomycetaceae</taxon>
        <taxon>Candida/Lodderomyces clade</taxon>
        <taxon>Candida</taxon>
    </lineage>
</organism>
<dbReference type="GeneID" id="93653530"/>
<dbReference type="Proteomes" id="UP000669133">
    <property type="component" value="Unassembled WGS sequence"/>
</dbReference>
<dbReference type="Gene3D" id="3.30.1370.30">
    <property type="match status" value="1"/>
</dbReference>
<evidence type="ECO:0000256" key="2">
    <source>
        <dbReference type="ARBA" id="ARBA00022980"/>
    </source>
</evidence>
<reference evidence="4 5" key="1">
    <citation type="submission" date="2020-12" db="EMBL/GenBank/DDBJ databases">
        <title>Effect of drift, selection, and recombination on the evolution of hybrid genomes in Candida yeast pathogens.</title>
        <authorList>
            <person name="Mixao V."/>
            <person name="Ksiezopolska E."/>
            <person name="Saus E."/>
            <person name="Boekhout T."/>
            <person name="Gacser A."/>
            <person name="Gabaldon T."/>
        </authorList>
    </citation>
    <scope>NUCLEOTIDE SEQUENCE [LARGE SCALE GENOMIC DNA]</scope>
    <source>
        <strain evidence="4 5">BP57</strain>
    </source>
</reference>
<dbReference type="InterPro" id="IPR000630">
    <property type="entry name" value="Ribosomal_uS8"/>
</dbReference>
<gene>
    <name evidence="4" type="ORF">I9W82_004901</name>
</gene>
<dbReference type="FunFam" id="3.30.1370.30:FF:000006">
    <property type="entry name" value="40S ribosomal protein S8"/>
    <property type="match status" value="1"/>
</dbReference>
<protein>
    <submittedName>
        <fullName evidence="4">Uncharacterized protein</fullName>
    </submittedName>
</protein>
<dbReference type="EMBL" id="JAEOAQ010000007">
    <property type="protein sequence ID" value="KAG5417268.1"/>
    <property type="molecule type" value="Genomic_DNA"/>
</dbReference>
<keyword evidence="2" id="KW-0689">Ribosomal protein</keyword>
<sequence>MPTSLVTLSRFCAHLKNCHNVTLAKTAVPYNRTNLQVAIQLYNQGFISGIQRGSNTGPDLVPTDVTPDNINTRRIWLDLKYRNNLPVISKIEMVSKPSKKVELSAEDVKTLASGMKVRRIDQLQPAECLFIEHENQLYEINDAAKKGLGGQALFRVR</sequence>
<dbReference type="Gene3D" id="3.30.1490.10">
    <property type="match status" value="1"/>
</dbReference>
<evidence type="ECO:0000313" key="5">
    <source>
        <dbReference type="Proteomes" id="UP000669133"/>
    </source>
</evidence>
<dbReference type="SUPFAM" id="SSF56047">
    <property type="entry name" value="Ribosomal protein S8"/>
    <property type="match status" value="1"/>
</dbReference>
<dbReference type="Pfam" id="PF00410">
    <property type="entry name" value="Ribosomal_S8"/>
    <property type="match status" value="1"/>
</dbReference>
<evidence type="ECO:0000313" key="4">
    <source>
        <dbReference type="EMBL" id="KAG5417268.1"/>
    </source>
</evidence>
<name>A0A8H7Z8J8_9ASCO</name>
<evidence type="ECO:0000256" key="3">
    <source>
        <dbReference type="ARBA" id="ARBA00023274"/>
    </source>
</evidence>
<comment type="caution">
    <text evidence="4">The sequence shown here is derived from an EMBL/GenBank/DDBJ whole genome shotgun (WGS) entry which is preliminary data.</text>
</comment>
<dbReference type="GO" id="GO:0003735">
    <property type="term" value="F:structural constituent of ribosome"/>
    <property type="evidence" value="ECO:0007669"/>
    <property type="project" value="InterPro"/>
</dbReference>
<dbReference type="AlphaFoldDB" id="A0A8H7Z8J8"/>
<proteinExistence type="inferred from homology"/>